<comment type="caution">
    <text evidence="8">The sequence shown here is derived from an EMBL/GenBank/DDBJ whole genome shotgun (WGS) entry which is preliminary data.</text>
</comment>
<dbReference type="InterPro" id="IPR050469">
    <property type="entry name" value="Diguanylate_Cyclase"/>
</dbReference>
<protein>
    <recommendedName>
        <fullName evidence="3">Diguanylate cyclase DosC</fullName>
        <ecNumber evidence="2">2.7.7.65</ecNumber>
    </recommendedName>
    <alternativeName>
        <fullName evidence="4">Direct oxygen-sensing cyclase</fullName>
    </alternativeName>
</protein>
<dbReference type="GO" id="GO:0019825">
    <property type="term" value="F:oxygen binding"/>
    <property type="evidence" value="ECO:0007669"/>
    <property type="project" value="InterPro"/>
</dbReference>
<dbReference type="SUPFAM" id="SSF46458">
    <property type="entry name" value="Globin-like"/>
    <property type="match status" value="1"/>
</dbReference>
<dbReference type="SUPFAM" id="SSF55073">
    <property type="entry name" value="Nucleotide cyclase"/>
    <property type="match status" value="1"/>
</dbReference>
<gene>
    <name evidence="8" type="ORF">DFR31_2527</name>
</gene>
<name>A0A498C147_9GAMM</name>
<dbReference type="Pfam" id="PF00990">
    <property type="entry name" value="GGDEF"/>
    <property type="match status" value="1"/>
</dbReference>
<dbReference type="InterPro" id="IPR009050">
    <property type="entry name" value="Globin-like_sf"/>
</dbReference>
<evidence type="ECO:0000256" key="4">
    <source>
        <dbReference type="ARBA" id="ARBA00029839"/>
    </source>
</evidence>
<evidence type="ECO:0000256" key="1">
    <source>
        <dbReference type="ARBA" id="ARBA00001946"/>
    </source>
</evidence>
<accession>A0A498C147</accession>
<proteinExistence type="predicted"/>
<dbReference type="RefSeq" id="WP_121443032.1">
    <property type="nucleotide sequence ID" value="NZ_RCDA01000005.1"/>
</dbReference>
<dbReference type="CDD" id="cd01949">
    <property type="entry name" value="GGDEF"/>
    <property type="match status" value="1"/>
</dbReference>
<dbReference type="GO" id="GO:0005886">
    <property type="term" value="C:plasma membrane"/>
    <property type="evidence" value="ECO:0007669"/>
    <property type="project" value="TreeGrafter"/>
</dbReference>
<evidence type="ECO:0000313" key="9">
    <source>
        <dbReference type="Proteomes" id="UP000275461"/>
    </source>
</evidence>
<dbReference type="Pfam" id="PF11563">
    <property type="entry name" value="Protoglobin"/>
    <property type="match status" value="1"/>
</dbReference>
<comment type="catalytic activity">
    <reaction evidence="5">
        <text>2 GTP = 3',3'-c-di-GMP + 2 diphosphate</text>
        <dbReference type="Rhea" id="RHEA:24898"/>
        <dbReference type="ChEBI" id="CHEBI:33019"/>
        <dbReference type="ChEBI" id="CHEBI:37565"/>
        <dbReference type="ChEBI" id="CHEBI:58805"/>
        <dbReference type="EC" id="2.7.7.65"/>
    </reaction>
</comment>
<dbReference type="InterPro" id="IPR012292">
    <property type="entry name" value="Globin/Proto"/>
</dbReference>
<sequence>MSHGIQTSQILDSHIQLLTRLYQDIGEEPLHGIRQAVEGDLDGIVAEFYDEMLREPGSDAFLSHDLVRQRLRYTLAQWVRELFTPREPDAVPAFVQRQLEVGRVHARINVPMHMVNLGGRFLKRDILTRVHREHDGDLDRLIAVCELIDASIALINESYLGDQMVAERQSQALKMHAVSQNLAIECERLRSDLLDWLRRFMTRLYQQDQPALTPADSVRQSDFALWLHHKADLLFQQEQEIAKLKQQLAAIEHASERAIEVRKQGLTQGFFEQVEALNQGVTRANWLLAELVSHTLEMDGGRDPLTRLFNRRFLHTILQRETQVCIRHGGRFALLLVDLDHFKQLNDRHGHDAGDRVLCQVAEALSSQIRAGDFVFRYGGEEFLVVLSDISPENAQAVADKIRRGVRELVINAGDATIRVTASIGLALHDGHPDYSRAIGNADRALYAAKAAGRDRVVLADDLKADTADA</sequence>
<dbReference type="PROSITE" id="PS50887">
    <property type="entry name" value="GGDEF"/>
    <property type="match status" value="1"/>
</dbReference>
<dbReference type="EMBL" id="RCDA01000005">
    <property type="protein sequence ID" value="RLK46820.1"/>
    <property type="molecule type" value="Genomic_DNA"/>
</dbReference>
<dbReference type="InterPro" id="IPR044398">
    <property type="entry name" value="Globin-sensor_dom"/>
</dbReference>
<evidence type="ECO:0000256" key="3">
    <source>
        <dbReference type="ARBA" id="ARBA00015125"/>
    </source>
</evidence>
<dbReference type="Gene3D" id="1.10.490.10">
    <property type="entry name" value="Globins"/>
    <property type="match status" value="1"/>
</dbReference>
<dbReference type="GO" id="GO:0020037">
    <property type="term" value="F:heme binding"/>
    <property type="evidence" value="ECO:0007669"/>
    <property type="project" value="InterPro"/>
</dbReference>
<evidence type="ECO:0000313" key="8">
    <source>
        <dbReference type="EMBL" id="RLK46820.1"/>
    </source>
</evidence>
<dbReference type="PANTHER" id="PTHR45138:SF9">
    <property type="entry name" value="DIGUANYLATE CYCLASE DGCM-RELATED"/>
    <property type="match status" value="1"/>
</dbReference>
<dbReference type="GO" id="GO:1902201">
    <property type="term" value="P:negative regulation of bacterial-type flagellum-dependent cell motility"/>
    <property type="evidence" value="ECO:0007669"/>
    <property type="project" value="TreeGrafter"/>
</dbReference>
<dbReference type="InterPro" id="IPR043128">
    <property type="entry name" value="Rev_trsase/Diguanyl_cyclase"/>
</dbReference>
<dbReference type="PANTHER" id="PTHR45138">
    <property type="entry name" value="REGULATORY COMPONENTS OF SENSORY TRANSDUCTION SYSTEM"/>
    <property type="match status" value="1"/>
</dbReference>
<dbReference type="InterPro" id="IPR000160">
    <property type="entry name" value="GGDEF_dom"/>
</dbReference>
<dbReference type="InterPro" id="IPR029787">
    <property type="entry name" value="Nucleotide_cyclase"/>
</dbReference>
<dbReference type="Proteomes" id="UP000275461">
    <property type="component" value="Unassembled WGS sequence"/>
</dbReference>
<evidence type="ECO:0000256" key="6">
    <source>
        <dbReference type="SAM" id="Coils"/>
    </source>
</evidence>
<evidence type="ECO:0000259" key="7">
    <source>
        <dbReference type="PROSITE" id="PS50887"/>
    </source>
</evidence>
<dbReference type="SMART" id="SM00267">
    <property type="entry name" value="GGDEF"/>
    <property type="match status" value="1"/>
</dbReference>
<evidence type="ECO:0000256" key="5">
    <source>
        <dbReference type="ARBA" id="ARBA00034247"/>
    </source>
</evidence>
<comment type="cofactor">
    <cofactor evidence="1">
        <name>Mg(2+)</name>
        <dbReference type="ChEBI" id="CHEBI:18420"/>
    </cofactor>
</comment>
<reference evidence="8 9" key="1">
    <citation type="submission" date="2018-10" db="EMBL/GenBank/DDBJ databases">
        <title>Genomic Encyclopedia of Type Strains, Phase IV (KMG-IV): sequencing the most valuable type-strain genomes for metagenomic binning, comparative biology and taxonomic classification.</title>
        <authorList>
            <person name="Goeker M."/>
        </authorList>
    </citation>
    <scope>NUCLEOTIDE SEQUENCE [LARGE SCALE GENOMIC DNA]</scope>
    <source>
        <strain evidence="8 9">DSM 12769</strain>
    </source>
</reference>
<dbReference type="AlphaFoldDB" id="A0A498C147"/>
<dbReference type="NCBIfam" id="TIGR00254">
    <property type="entry name" value="GGDEF"/>
    <property type="match status" value="1"/>
</dbReference>
<keyword evidence="9" id="KW-1185">Reference proteome</keyword>
<dbReference type="GO" id="GO:0043709">
    <property type="term" value="P:cell adhesion involved in single-species biofilm formation"/>
    <property type="evidence" value="ECO:0007669"/>
    <property type="project" value="TreeGrafter"/>
</dbReference>
<evidence type="ECO:0000256" key="2">
    <source>
        <dbReference type="ARBA" id="ARBA00012528"/>
    </source>
</evidence>
<dbReference type="GO" id="GO:0052621">
    <property type="term" value="F:diguanylate cyclase activity"/>
    <property type="evidence" value="ECO:0007669"/>
    <property type="project" value="UniProtKB-EC"/>
</dbReference>
<organism evidence="8 9">
    <name type="scientific">Alkalispirillum mobile</name>
    <dbReference type="NCBI Taxonomy" id="85925"/>
    <lineage>
        <taxon>Bacteria</taxon>
        <taxon>Pseudomonadati</taxon>
        <taxon>Pseudomonadota</taxon>
        <taxon>Gammaproteobacteria</taxon>
        <taxon>Chromatiales</taxon>
        <taxon>Ectothiorhodospiraceae</taxon>
        <taxon>Alkalispirillum</taxon>
    </lineage>
</organism>
<feature type="domain" description="GGDEF" evidence="7">
    <location>
        <begin position="330"/>
        <end position="462"/>
    </location>
</feature>
<dbReference type="Gene3D" id="3.30.70.270">
    <property type="match status" value="1"/>
</dbReference>
<feature type="coiled-coil region" evidence="6">
    <location>
        <begin position="234"/>
        <end position="261"/>
    </location>
</feature>
<keyword evidence="6" id="KW-0175">Coiled coil</keyword>
<dbReference type="OrthoDB" id="9812260at2"/>
<dbReference type="EC" id="2.7.7.65" evidence="2"/>
<dbReference type="FunFam" id="3.30.70.270:FF:000001">
    <property type="entry name" value="Diguanylate cyclase domain protein"/>
    <property type="match status" value="1"/>
</dbReference>